<dbReference type="AlphaFoldDB" id="A0A835A052"/>
<accession>A0A835A052</accession>
<organism evidence="1 2">
    <name type="scientific">Digitaria exilis</name>
    <dbReference type="NCBI Taxonomy" id="1010633"/>
    <lineage>
        <taxon>Eukaryota</taxon>
        <taxon>Viridiplantae</taxon>
        <taxon>Streptophyta</taxon>
        <taxon>Embryophyta</taxon>
        <taxon>Tracheophyta</taxon>
        <taxon>Spermatophyta</taxon>
        <taxon>Magnoliopsida</taxon>
        <taxon>Liliopsida</taxon>
        <taxon>Poales</taxon>
        <taxon>Poaceae</taxon>
        <taxon>PACMAD clade</taxon>
        <taxon>Panicoideae</taxon>
        <taxon>Panicodae</taxon>
        <taxon>Paniceae</taxon>
        <taxon>Anthephorinae</taxon>
        <taxon>Digitaria</taxon>
    </lineage>
</organism>
<protein>
    <submittedName>
        <fullName evidence="1">Uncharacterized protein</fullName>
    </submittedName>
</protein>
<gene>
    <name evidence="1" type="ORF">HU200_067612</name>
</gene>
<evidence type="ECO:0000313" key="1">
    <source>
        <dbReference type="EMBL" id="KAF8641902.1"/>
    </source>
</evidence>
<dbReference type="EMBL" id="JACEFO010003304">
    <property type="protein sequence ID" value="KAF8641902.1"/>
    <property type="molecule type" value="Genomic_DNA"/>
</dbReference>
<reference evidence="1" key="1">
    <citation type="submission" date="2020-07" db="EMBL/GenBank/DDBJ databases">
        <title>Genome sequence and genetic diversity analysis of an under-domesticated orphan crop, white fonio (Digitaria exilis).</title>
        <authorList>
            <person name="Bennetzen J.L."/>
            <person name="Chen S."/>
            <person name="Ma X."/>
            <person name="Wang X."/>
            <person name="Yssel A.E.J."/>
            <person name="Chaluvadi S.R."/>
            <person name="Johnson M."/>
            <person name="Gangashetty P."/>
            <person name="Hamidou F."/>
            <person name="Sanogo M.D."/>
            <person name="Zwaenepoel A."/>
            <person name="Wallace J."/>
            <person name="Van De Peer Y."/>
            <person name="Van Deynze A."/>
        </authorList>
    </citation>
    <scope>NUCLEOTIDE SEQUENCE</scope>
    <source>
        <tissue evidence="1">Leaves</tissue>
    </source>
</reference>
<evidence type="ECO:0000313" key="2">
    <source>
        <dbReference type="Proteomes" id="UP000636709"/>
    </source>
</evidence>
<comment type="caution">
    <text evidence="1">The sequence shown here is derived from an EMBL/GenBank/DDBJ whole genome shotgun (WGS) entry which is preliminary data.</text>
</comment>
<dbReference type="Proteomes" id="UP000636709">
    <property type="component" value="Unassembled WGS sequence"/>
</dbReference>
<sequence>MLHVRVPARLAAGDGELPVSAGFALGVLESLWTVEVPGAVAVLGEIGAWHRLNVGDEVLRNGGADIDAVDETLCVAHELVFLRSIPPWRI</sequence>
<proteinExistence type="predicted"/>
<keyword evidence="2" id="KW-1185">Reference proteome</keyword>
<name>A0A835A052_9POAL</name>